<proteinExistence type="predicted"/>
<dbReference type="EMBL" id="CAXIEN010000372">
    <property type="protein sequence ID" value="CAL1295507.1"/>
    <property type="molecule type" value="Genomic_DNA"/>
</dbReference>
<comment type="caution">
    <text evidence="1">The sequence shown here is derived from an EMBL/GenBank/DDBJ whole genome shotgun (WGS) entry which is preliminary data.</text>
</comment>
<evidence type="ECO:0000313" key="2">
    <source>
        <dbReference type="Proteomes" id="UP001497382"/>
    </source>
</evidence>
<accession>A0AAV2BGY9</accession>
<dbReference type="AlphaFoldDB" id="A0AAV2BGY9"/>
<evidence type="ECO:0000313" key="1">
    <source>
        <dbReference type="EMBL" id="CAL1295507.1"/>
    </source>
</evidence>
<gene>
    <name evidence="1" type="ORF">LARSCL_LOCUS19303</name>
</gene>
<name>A0AAV2BGY9_9ARAC</name>
<dbReference type="Proteomes" id="UP001497382">
    <property type="component" value="Unassembled WGS sequence"/>
</dbReference>
<sequence>FNLTQTVASSLDSCREVLFHFVIDNVNSSHISSWRNRCYKLSKTIISNDQMNCIFKLRGKVGTIYLIKSTIHSFKSTRE</sequence>
<protein>
    <submittedName>
        <fullName evidence="1">Uncharacterized protein</fullName>
    </submittedName>
</protein>
<reference evidence="1 2" key="1">
    <citation type="submission" date="2024-04" db="EMBL/GenBank/DDBJ databases">
        <authorList>
            <person name="Rising A."/>
            <person name="Reimegard J."/>
            <person name="Sonavane S."/>
            <person name="Akerstrom W."/>
            <person name="Nylinder S."/>
            <person name="Hedman E."/>
            <person name="Kallberg Y."/>
        </authorList>
    </citation>
    <scope>NUCLEOTIDE SEQUENCE [LARGE SCALE GENOMIC DNA]</scope>
</reference>
<feature type="non-terminal residue" evidence="1">
    <location>
        <position position="1"/>
    </location>
</feature>
<keyword evidence="2" id="KW-1185">Reference proteome</keyword>
<organism evidence="1 2">
    <name type="scientific">Larinioides sclopetarius</name>
    <dbReference type="NCBI Taxonomy" id="280406"/>
    <lineage>
        <taxon>Eukaryota</taxon>
        <taxon>Metazoa</taxon>
        <taxon>Ecdysozoa</taxon>
        <taxon>Arthropoda</taxon>
        <taxon>Chelicerata</taxon>
        <taxon>Arachnida</taxon>
        <taxon>Araneae</taxon>
        <taxon>Araneomorphae</taxon>
        <taxon>Entelegynae</taxon>
        <taxon>Araneoidea</taxon>
        <taxon>Araneidae</taxon>
        <taxon>Larinioides</taxon>
    </lineage>
</organism>